<proteinExistence type="inferred from homology"/>
<evidence type="ECO:0000313" key="4">
    <source>
        <dbReference type="EMBL" id="ASV87930.1"/>
    </source>
</evidence>
<gene>
    <name evidence="4" type="ORF">CES85_3296</name>
</gene>
<dbReference type="Pfam" id="PF03972">
    <property type="entry name" value="MmgE_PrpD_N"/>
    <property type="match status" value="1"/>
</dbReference>
<dbReference type="PANTHER" id="PTHR16943">
    <property type="entry name" value="2-METHYLCITRATE DEHYDRATASE-RELATED"/>
    <property type="match status" value="1"/>
</dbReference>
<evidence type="ECO:0000259" key="3">
    <source>
        <dbReference type="Pfam" id="PF19305"/>
    </source>
</evidence>
<dbReference type="InterPro" id="IPR042183">
    <property type="entry name" value="MmgE/PrpD_sf_1"/>
</dbReference>
<dbReference type="SUPFAM" id="SSF103378">
    <property type="entry name" value="2-methylcitrate dehydratase PrpD"/>
    <property type="match status" value="1"/>
</dbReference>
<organism evidence="4 5">
    <name type="scientific">Ochrobactrum quorumnocens</name>
    <dbReference type="NCBI Taxonomy" id="271865"/>
    <lineage>
        <taxon>Bacteria</taxon>
        <taxon>Pseudomonadati</taxon>
        <taxon>Pseudomonadota</taxon>
        <taxon>Alphaproteobacteria</taxon>
        <taxon>Hyphomicrobiales</taxon>
        <taxon>Brucellaceae</taxon>
        <taxon>Brucella/Ochrobactrum group</taxon>
        <taxon>Ochrobactrum</taxon>
    </lineage>
</organism>
<dbReference type="GO" id="GO:0016829">
    <property type="term" value="F:lyase activity"/>
    <property type="evidence" value="ECO:0007669"/>
    <property type="project" value="InterPro"/>
</dbReference>
<evidence type="ECO:0000256" key="1">
    <source>
        <dbReference type="ARBA" id="ARBA00006174"/>
    </source>
</evidence>
<accession>A0A248UMZ4</accession>
<reference evidence="4 5" key="1">
    <citation type="submission" date="2017-07" db="EMBL/GenBank/DDBJ databases">
        <title>Phylogenetic study on the rhizospheric bacterium Ochrobactrum sp. A44.</title>
        <authorList>
            <person name="Krzyzanowska D.M."/>
            <person name="Ossowicki A."/>
            <person name="Rajewska M."/>
            <person name="Maciag T."/>
            <person name="Kaczynski Z."/>
            <person name="Czerwicka M."/>
            <person name="Jafra S."/>
        </authorList>
    </citation>
    <scope>NUCLEOTIDE SEQUENCE [LARGE SCALE GENOMIC DNA]</scope>
    <source>
        <strain evidence="4 5">A44</strain>
        <plasmid evidence="4 5">unnamed1</plasmid>
    </source>
</reference>
<feature type="domain" description="MmgE/PrpD C-terminal" evidence="3">
    <location>
        <begin position="271"/>
        <end position="436"/>
    </location>
</feature>
<dbReference type="Pfam" id="PF19305">
    <property type="entry name" value="MmgE_PrpD_C"/>
    <property type="match status" value="1"/>
</dbReference>
<name>A0A248UMZ4_9HYPH</name>
<dbReference type="Gene3D" id="1.10.4100.10">
    <property type="entry name" value="2-methylcitrate dehydratase PrpD"/>
    <property type="match status" value="1"/>
</dbReference>
<evidence type="ECO:0000313" key="5">
    <source>
        <dbReference type="Proteomes" id="UP000215256"/>
    </source>
</evidence>
<sequence>MITDALAGLLTKTPESAFSEATIDKTKIHVLDTIGVSLAGARSFETQKMLEVLQPSGGEGHCAVWGTSYSTNARTAALINGVSAHAYELDDSGGCDHSGAVVIPAAIAALADISEPVTGAAFLRSIILGYEVGRRVLEAAGGYETHNGHGWHSTGTCGVFGATAAVGSLLKLNTHDLSSALGTACSFAAGTWAFIGNGSSAKKLHSGRAAEAGVLASYLARSGFKGPEAVFEPDQWGSFFATYCGDQADPQTLIRDYGVFWRINRCSIKPYATCRGTHSAIDAINLIFEKDGVSTSNVAKIEVGMSAFQFAMCGSKSVMTRAQAQMSLPYAIAARLHFGKVFLDELANNAWEAPEIAQWLDKMTIEIDKTMADEDEPEVRIMTHSGAEHRQVVEAPLGGPDNPLSVEQITGKYHDLSKAILPLAQVNAIRERILNLENIPDVRALLPLLQSPMQN</sequence>
<comment type="similarity">
    <text evidence="1">Belongs to the PrpD family.</text>
</comment>
<keyword evidence="4" id="KW-0614">Plasmid</keyword>
<geneLocation type="plasmid" evidence="4 5">
    <name>unnamed1</name>
</geneLocation>
<dbReference type="KEGG" id="och:CES85_3296"/>
<feature type="domain" description="MmgE/PrpD N-terminal" evidence="2">
    <location>
        <begin position="6"/>
        <end position="246"/>
    </location>
</feature>
<dbReference type="OrthoDB" id="5415580at2"/>
<dbReference type="InterPro" id="IPR045337">
    <property type="entry name" value="MmgE_PrpD_C"/>
</dbReference>
<dbReference type="RefSeq" id="WP_095448439.1">
    <property type="nucleotide sequence ID" value="NZ_CP022605.1"/>
</dbReference>
<dbReference type="EMBL" id="CP022605">
    <property type="protein sequence ID" value="ASV87930.1"/>
    <property type="molecule type" value="Genomic_DNA"/>
</dbReference>
<dbReference type="InterPro" id="IPR005656">
    <property type="entry name" value="MmgE_PrpD"/>
</dbReference>
<dbReference type="AlphaFoldDB" id="A0A248UMZ4"/>
<dbReference type="InterPro" id="IPR036148">
    <property type="entry name" value="MmgE/PrpD_sf"/>
</dbReference>
<dbReference type="InterPro" id="IPR042188">
    <property type="entry name" value="MmgE/PrpD_sf_2"/>
</dbReference>
<dbReference type="PANTHER" id="PTHR16943:SF8">
    <property type="entry name" value="2-METHYLCITRATE DEHYDRATASE"/>
    <property type="match status" value="1"/>
</dbReference>
<protein>
    <submittedName>
        <fullName evidence="4">MmgE/PrpD family protein</fullName>
    </submittedName>
</protein>
<evidence type="ECO:0000259" key="2">
    <source>
        <dbReference type="Pfam" id="PF03972"/>
    </source>
</evidence>
<dbReference type="Proteomes" id="UP000215256">
    <property type="component" value="Plasmid unnamed1"/>
</dbReference>
<dbReference type="InterPro" id="IPR045336">
    <property type="entry name" value="MmgE_PrpD_N"/>
</dbReference>
<dbReference type="Gene3D" id="3.30.1330.120">
    <property type="entry name" value="2-methylcitrate dehydratase PrpD"/>
    <property type="match status" value="1"/>
</dbReference>